<organism evidence="2 3">
    <name type="scientific">Humidesulfovibrio mexicanus</name>
    <dbReference type="NCBI Taxonomy" id="147047"/>
    <lineage>
        <taxon>Bacteria</taxon>
        <taxon>Pseudomonadati</taxon>
        <taxon>Thermodesulfobacteriota</taxon>
        <taxon>Desulfovibrionia</taxon>
        <taxon>Desulfovibrionales</taxon>
        <taxon>Desulfovibrionaceae</taxon>
        <taxon>Humidesulfovibrio</taxon>
    </lineage>
</organism>
<protein>
    <submittedName>
        <fullName evidence="2">Uncharacterized protein</fullName>
    </submittedName>
</protein>
<gene>
    <name evidence="2" type="ORF">SAMN04488503_0783</name>
</gene>
<feature type="compositionally biased region" description="Polar residues" evidence="1">
    <location>
        <begin position="13"/>
        <end position="22"/>
    </location>
</feature>
<dbReference type="Proteomes" id="UP000198324">
    <property type="component" value="Unassembled WGS sequence"/>
</dbReference>
<name>A0A238Y9P3_9BACT</name>
<dbReference type="AlphaFoldDB" id="A0A238Y9P3"/>
<keyword evidence="3" id="KW-1185">Reference proteome</keyword>
<dbReference type="OrthoDB" id="5518730at2"/>
<evidence type="ECO:0000313" key="3">
    <source>
        <dbReference type="Proteomes" id="UP000198324"/>
    </source>
</evidence>
<reference evidence="2 3" key="1">
    <citation type="submission" date="2017-06" db="EMBL/GenBank/DDBJ databases">
        <authorList>
            <person name="Kim H.J."/>
            <person name="Triplett B.A."/>
        </authorList>
    </citation>
    <scope>NUCLEOTIDE SEQUENCE [LARGE SCALE GENOMIC DNA]</scope>
    <source>
        <strain evidence="2 3">DSM 13116</strain>
    </source>
</reference>
<sequence length="165" mass="17427">MKILPDQLESVRLDQTTQTGRAAQSGAAFGDILNQEVSKPGAQSSSSTAPLPPPGGLGTLSALIGVQEVEATAPVTQAENAIMDKVDSVLDKWDQYAQSLGSTDGSSSLKQAYGVLDDIDGAVRQIRGDNPDLAEKHPVLQGLVSEIEAMTVTERIKFNRGDYMA</sequence>
<feature type="region of interest" description="Disordered" evidence="1">
    <location>
        <begin position="1"/>
        <end position="56"/>
    </location>
</feature>
<accession>A0A238Y9P3</accession>
<dbReference type="RefSeq" id="WP_089271885.1">
    <property type="nucleotide sequence ID" value="NZ_FZOC01000001.1"/>
</dbReference>
<evidence type="ECO:0000313" key="2">
    <source>
        <dbReference type="EMBL" id="SNR67471.1"/>
    </source>
</evidence>
<proteinExistence type="predicted"/>
<evidence type="ECO:0000256" key="1">
    <source>
        <dbReference type="SAM" id="MobiDB-lite"/>
    </source>
</evidence>
<dbReference type="EMBL" id="FZOC01000001">
    <property type="protein sequence ID" value="SNR67471.1"/>
    <property type="molecule type" value="Genomic_DNA"/>
</dbReference>